<dbReference type="Pfam" id="PF09631">
    <property type="entry name" value="Sen15"/>
    <property type="match status" value="1"/>
</dbReference>
<dbReference type="Proteomes" id="UP000801492">
    <property type="component" value="Unassembled WGS sequence"/>
</dbReference>
<sequence>MSVCEVMKIMYEKLQEDFIKKGCNNRKSIAIATQVYLELSEVKRYWDVEYHYSSSLGRLYFTARKKKNEYPLIFIPVEVSEGLSFHNFQEFFQLCDNSELQTICLAIVNSDSTCIFYQMSNSLVRPTEISQKSKDQNQKLGNDLKKHRKLLEQAALYGIPITLPKTNPLNKAGTSGT</sequence>
<proteinExistence type="inferred from homology"/>
<evidence type="ECO:0000259" key="3">
    <source>
        <dbReference type="Pfam" id="PF09631"/>
    </source>
</evidence>
<dbReference type="GO" id="GO:0006388">
    <property type="term" value="P:tRNA splicing, via endonucleolytic cleavage and ligation"/>
    <property type="evidence" value="ECO:0007669"/>
    <property type="project" value="InterPro"/>
</dbReference>
<dbReference type="Gene3D" id="3.40.1350.10">
    <property type="match status" value="1"/>
</dbReference>
<dbReference type="InterPro" id="IPR011856">
    <property type="entry name" value="tRNA_endonuc-like_dom_sf"/>
</dbReference>
<organism evidence="4 5">
    <name type="scientific">Ignelater luminosus</name>
    <name type="common">Cucubano</name>
    <name type="synonym">Pyrophorus luminosus</name>
    <dbReference type="NCBI Taxonomy" id="2038154"/>
    <lineage>
        <taxon>Eukaryota</taxon>
        <taxon>Metazoa</taxon>
        <taxon>Ecdysozoa</taxon>
        <taxon>Arthropoda</taxon>
        <taxon>Hexapoda</taxon>
        <taxon>Insecta</taxon>
        <taxon>Pterygota</taxon>
        <taxon>Neoptera</taxon>
        <taxon>Endopterygota</taxon>
        <taxon>Coleoptera</taxon>
        <taxon>Polyphaga</taxon>
        <taxon>Elateriformia</taxon>
        <taxon>Elateroidea</taxon>
        <taxon>Elateridae</taxon>
        <taxon>Agrypninae</taxon>
        <taxon>Pyrophorini</taxon>
        <taxon>Ignelater</taxon>
    </lineage>
</organism>
<dbReference type="GO" id="GO:0003676">
    <property type="term" value="F:nucleic acid binding"/>
    <property type="evidence" value="ECO:0007669"/>
    <property type="project" value="InterPro"/>
</dbReference>
<dbReference type="AlphaFoldDB" id="A0A8K0GLN8"/>
<keyword evidence="5" id="KW-1185">Reference proteome</keyword>
<dbReference type="PANTHER" id="PTHR28582">
    <property type="entry name" value="TRNA-SPLICING ENDONUCLEASE SUBUNIT SEN15"/>
    <property type="match status" value="1"/>
</dbReference>
<evidence type="ECO:0000256" key="1">
    <source>
        <dbReference type="ARBA" id="ARBA00006091"/>
    </source>
</evidence>
<dbReference type="EMBL" id="VTPC01000007">
    <property type="protein sequence ID" value="KAF2906162.1"/>
    <property type="molecule type" value="Genomic_DNA"/>
</dbReference>
<accession>A0A8K0GLN8</accession>
<name>A0A8K0GLN8_IGNLU</name>
<dbReference type="SUPFAM" id="SSF53032">
    <property type="entry name" value="tRNA-intron endonuclease catalytic domain-like"/>
    <property type="match status" value="1"/>
</dbReference>
<dbReference type="InterPro" id="IPR018593">
    <property type="entry name" value="tRNA-endonuc_su_Sen15"/>
</dbReference>
<evidence type="ECO:0000256" key="2">
    <source>
        <dbReference type="ARBA" id="ARBA00022694"/>
    </source>
</evidence>
<dbReference type="OrthoDB" id="10002170at2759"/>
<dbReference type="GO" id="GO:0005634">
    <property type="term" value="C:nucleus"/>
    <property type="evidence" value="ECO:0007669"/>
    <property type="project" value="UniProtKB-ARBA"/>
</dbReference>
<reference evidence="4" key="1">
    <citation type="submission" date="2019-08" db="EMBL/GenBank/DDBJ databases">
        <title>The genome of the North American firefly Photinus pyralis.</title>
        <authorList>
            <consortium name="Photinus pyralis genome working group"/>
            <person name="Fallon T.R."/>
            <person name="Sander Lower S.E."/>
            <person name="Weng J.-K."/>
        </authorList>
    </citation>
    <scope>NUCLEOTIDE SEQUENCE</scope>
    <source>
        <strain evidence="4">TRF0915ILg1</strain>
        <tissue evidence="4">Whole body</tissue>
    </source>
</reference>
<comment type="similarity">
    <text evidence="1">Belongs to the SEN15 family.</text>
</comment>
<keyword evidence="2" id="KW-0819">tRNA processing</keyword>
<evidence type="ECO:0000313" key="5">
    <source>
        <dbReference type="Proteomes" id="UP000801492"/>
    </source>
</evidence>
<gene>
    <name evidence="4" type="ORF">ILUMI_00020</name>
</gene>
<evidence type="ECO:0000313" key="4">
    <source>
        <dbReference type="EMBL" id="KAF2906162.1"/>
    </source>
</evidence>
<dbReference type="PANTHER" id="PTHR28582:SF1">
    <property type="entry name" value="TRNA-SPLICING ENDONUCLEASE SUBUNIT SEN15"/>
    <property type="match status" value="1"/>
</dbReference>
<feature type="domain" description="tRNA-splicing endonuclease subunit Sen15" evidence="3">
    <location>
        <begin position="34"/>
        <end position="128"/>
    </location>
</feature>
<dbReference type="InterPro" id="IPR036167">
    <property type="entry name" value="tRNA_intron_Endo_cat-like_sf"/>
</dbReference>
<comment type="caution">
    <text evidence="4">The sequence shown here is derived from an EMBL/GenBank/DDBJ whole genome shotgun (WGS) entry which is preliminary data.</text>
</comment>
<protein>
    <recommendedName>
        <fullName evidence="3">tRNA-splicing endonuclease subunit Sen15 domain-containing protein</fullName>
    </recommendedName>
</protein>